<dbReference type="GO" id="GO:0005525">
    <property type="term" value="F:GTP binding"/>
    <property type="evidence" value="ECO:0007669"/>
    <property type="project" value="UniProtKB-KW"/>
</dbReference>
<organism evidence="3 4">
    <name type="scientific">Paramecium octaurelia</name>
    <dbReference type="NCBI Taxonomy" id="43137"/>
    <lineage>
        <taxon>Eukaryota</taxon>
        <taxon>Sar</taxon>
        <taxon>Alveolata</taxon>
        <taxon>Ciliophora</taxon>
        <taxon>Intramacronucleata</taxon>
        <taxon>Oligohymenophorea</taxon>
        <taxon>Peniculida</taxon>
        <taxon>Parameciidae</taxon>
        <taxon>Paramecium</taxon>
    </lineage>
</organism>
<dbReference type="SMART" id="SM00174">
    <property type="entry name" value="RHO"/>
    <property type="match status" value="1"/>
</dbReference>
<dbReference type="GO" id="GO:0003924">
    <property type="term" value="F:GTPase activity"/>
    <property type="evidence" value="ECO:0007669"/>
    <property type="project" value="InterPro"/>
</dbReference>
<dbReference type="InterPro" id="IPR001806">
    <property type="entry name" value="Small_GTPase"/>
</dbReference>
<reference evidence="3" key="1">
    <citation type="submission" date="2021-01" db="EMBL/GenBank/DDBJ databases">
        <authorList>
            <consortium name="Genoscope - CEA"/>
            <person name="William W."/>
        </authorList>
    </citation>
    <scope>NUCLEOTIDE SEQUENCE</scope>
</reference>
<dbReference type="SMART" id="SM00173">
    <property type="entry name" value="RAS"/>
    <property type="match status" value="1"/>
</dbReference>
<evidence type="ECO:0000256" key="1">
    <source>
        <dbReference type="ARBA" id="ARBA00022741"/>
    </source>
</evidence>
<keyword evidence="4" id="KW-1185">Reference proteome</keyword>
<keyword evidence="1" id="KW-0547">Nucleotide-binding</keyword>
<dbReference type="FunFam" id="3.40.50.300:FF:004266">
    <property type="entry name" value="Rab_B32 protein"/>
    <property type="match status" value="1"/>
</dbReference>
<dbReference type="Pfam" id="PF00071">
    <property type="entry name" value="Ras"/>
    <property type="match status" value="1"/>
</dbReference>
<gene>
    <name evidence="3" type="ORF">POCTA_138.1.T0850053</name>
</gene>
<proteinExistence type="predicted"/>
<dbReference type="CDD" id="cd01861">
    <property type="entry name" value="Rab6"/>
    <property type="match status" value="1"/>
</dbReference>
<dbReference type="AlphaFoldDB" id="A0A8S1W8S6"/>
<dbReference type="Proteomes" id="UP000683925">
    <property type="component" value="Unassembled WGS sequence"/>
</dbReference>
<evidence type="ECO:0000256" key="2">
    <source>
        <dbReference type="ARBA" id="ARBA00023134"/>
    </source>
</evidence>
<evidence type="ECO:0000313" key="4">
    <source>
        <dbReference type="Proteomes" id="UP000683925"/>
    </source>
</evidence>
<keyword evidence="2" id="KW-0342">GTP-binding</keyword>
<sequence>MSTSANKSKAFAKFKIVFIGNQAVGKTSIIARFVYEQIPQSHQPTIGIDFLSKCIQVENKTVRLQLWDTAGQERFRSLIPSYIRDSHAAVLCYDVSNAQSFTDIKSWLEYVREERGSDVVGVLIANKIDIEERVVTTQEGEKLAREQELLYYEVSAKEGTNVQQTFKNLALKLLGPIQDVDQPTTLGQLDANQVSQSTNSYNISLQPQNQQTNQTDQQKCQC</sequence>
<dbReference type="InterPro" id="IPR005225">
    <property type="entry name" value="Small_GTP-bd"/>
</dbReference>
<dbReference type="SMART" id="SM00176">
    <property type="entry name" value="RAN"/>
    <property type="match status" value="1"/>
</dbReference>
<dbReference type="SMART" id="SM00175">
    <property type="entry name" value="RAB"/>
    <property type="match status" value="1"/>
</dbReference>
<dbReference type="NCBIfam" id="TIGR00231">
    <property type="entry name" value="small_GTP"/>
    <property type="match status" value="1"/>
</dbReference>
<dbReference type="PROSITE" id="PS51420">
    <property type="entry name" value="RHO"/>
    <property type="match status" value="1"/>
</dbReference>
<accession>A0A8S1W8S6</accession>
<protein>
    <submittedName>
        <fullName evidence="3">Uncharacterized protein</fullName>
    </submittedName>
</protein>
<comment type="caution">
    <text evidence="3">The sequence shown here is derived from an EMBL/GenBank/DDBJ whole genome shotgun (WGS) entry which is preliminary data.</text>
</comment>
<dbReference type="InterPro" id="IPR050227">
    <property type="entry name" value="Rab"/>
</dbReference>
<dbReference type="OrthoDB" id="301065at2759"/>
<dbReference type="OMA" id="YDSFGCT"/>
<dbReference type="SMART" id="SM00177">
    <property type="entry name" value="ARF"/>
    <property type="match status" value="1"/>
</dbReference>
<evidence type="ECO:0000313" key="3">
    <source>
        <dbReference type="EMBL" id="CAD8185233.1"/>
    </source>
</evidence>
<name>A0A8S1W8S6_PAROT</name>
<dbReference type="PROSITE" id="PS51419">
    <property type="entry name" value="RAB"/>
    <property type="match status" value="1"/>
</dbReference>
<dbReference type="EMBL" id="CAJJDP010000084">
    <property type="protein sequence ID" value="CAD8185233.1"/>
    <property type="molecule type" value="Genomic_DNA"/>
</dbReference>
<dbReference type="PROSITE" id="PS51421">
    <property type="entry name" value="RAS"/>
    <property type="match status" value="1"/>
</dbReference>
<dbReference type="PANTHER" id="PTHR47977">
    <property type="entry name" value="RAS-RELATED PROTEIN RAB"/>
    <property type="match status" value="1"/>
</dbReference>